<dbReference type="NCBIfam" id="TIGR00099">
    <property type="entry name" value="Cof-subfamily"/>
    <property type="match status" value="1"/>
</dbReference>
<reference evidence="1" key="2">
    <citation type="submission" date="2021-08" db="EMBL/GenBank/DDBJ databases">
        <authorList>
            <person name="Tani A."/>
            <person name="Ola A."/>
            <person name="Ogura Y."/>
            <person name="Katsura K."/>
            <person name="Hayashi T."/>
        </authorList>
    </citation>
    <scope>NUCLEOTIDE SEQUENCE</scope>
    <source>
        <strain evidence="1">NBRC 15689</strain>
    </source>
</reference>
<dbReference type="Gene3D" id="3.30.1240.10">
    <property type="match status" value="1"/>
</dbReference>
<dbReference type="PANTHER" id="PTHR10000:SF8">
    <property type="entry name" value="HAD SUPERFAMILY HYDROLASE-LIKE, TYPE 3"/>
    <property type="match status" value="1"/>
</dbReference>
<dbReference type="SUPFAM" id="SSF56784">
    <property type="entry name" value="HAD-like"/>
    <property type="match status" value="1"/>
</dbReference>
<reference evidence="1" key="1">
    <citation type="journal article" date="2021" name="Front. Microbiol.">
        <title>Comprehensive Comparative Genomics and Phenotyping of Methylobacterium Species.</title>
        <authorList>
            <person name="Alessa O."/>
            <person name="Ogura Y."/>
            <person name="Fujitani Y."/>
            <person name="Takami H."/>
            <person name="Hayashi T."/>
            <person name="Sahin N."/>
            <person name="Tani A."/>
        </authorList>
    </citation>
    <scope>NUCLEOTIDE SEQUENCE</scope>
    <source>
        <strain evidence="1">NBRC 15689</strain>
    </source>
</reference>
<dbReference type="EMBL" id="BPQV01000002">
    <property type="protein sequence ID" value="GJE26046.1"/>
    <property type="molecule type" value="Genomic_DNA"/>
</dbReference>
<organism evidence="1 2">
    <name type="scientific">Methylobacterium organophilum</name>
    <dbReference type="NCBI Taxonomy" id="410"/>
    <lineage>
        <taxon>Bacteria</taxon>
        <taxon>Pseudomonadati</taxon>
        <taxon>Pseudomonadota</taxon>
        <taxon>Alphaproteobacteria</taxon>
        <taxon>Hyphomicrobiales</taxon>
        <taxon>Methylobacteriaceae</taxon>
        <taxon>Methylobacterium</taxon>
    </lineage>
</organism>
<accession>A0ABQ4T700</accession>
<dbReference type="InterPro" id="IPR006379">
    <property type="entry name" value="HAD-SF_hydro_IIB"/>
</dbReference>
<dbReference type="SFLD" id="SFLDS00003">
    <property type="entry name" value="Haloacid_Dehalogenase"/>
    <property type="match status" value="1"/>
</dbReference>
<dbReference type="Gene3D" id="3.40.50.1000">
    <property type="entry name" value="HAD superfamily/HAD-like"/>
    <property type="match status" value="1"/>
</dbReference>
<proteinExistence type="predicted"/>
<dbReference type="InterPro" id="IPR036412">
    <property type="entry name" value="HAD-like_sf"/>
</dbReference>
<keyword evidence="2" id="KW-1185">Reference proteome</keyword>
<protein>
    <submittedName>
        <fullName evidence="1">Phosphatase</fullName>
    </submittedName>
</protein>
<dbReference type="Proteomes" id="UP001055156">
    <property type="component" value="Unassembled WGS sequence"/>
</dbReference>
<dbReference type="InterPro" id="IPR000150">
    <property type="entry name" value="Cof"/>
</dbReference>
<sequence length="267" mass="28133">MDIALVVSDVDGTLVTTDKRLTPATVAAVRRLQAAGIAFTLASSRPPIGLKALVEALDLSLPLGAFNGATIVRPDLSPVAQTLLQEDTAQAVAGRLEAAGVDLWIFAQGAWILRDPDGAYTDLEARTVGADPRVVPDLAPFLTSASKLVGVSRDVGLLHDLERDLSDAFAGRAAIHRSQPYYLDVTPPHVDKGRFVSWIAESLGIGPDRIATLGDAGNDVALFRRGRLSIAMGNAAPEVQRAASAITASNDADGFAEAVDRLILPRR</sequence>
<gene>
    <name evidence="1" type="ORF">LKMONMHP_0890</name>
</gene>
<dbReference type="InterPro" id="IPR023214">
    <property type="entry name" value="HAD_sf"/>
</dbReference>
<name>A0ABQ4T700_METOR</name>
<dbReference type="Pfam" id="PF08282">
    <property type="entry name" value="Hydrolase_3"/>
    <property type="match status" value="1"/>
</dbReference>
<dbReference type="PROSITE" id="PS01228">
    <property type="entry name" value="COF_1"/>
    <property type="match status" value="1"/>
</dbReference>
<comment type="caution">
    <text evidence="1">The sequence shown here is derived from an EMBL/GenBank/DDBJ whole genome shotgun (WGS) entry which is preliminary data.</text>
</comment>
<dbReference type="SFLD" id="SFLDG01140">
    <property type="entry name" value="C2.B:_Phosphomannomutase_and_P"/>
    <property type="match status" value="1"/>
</dbReference>
<dbReference type="NCBIfam" id="TIGR01484">
    <property type="entry name" value="HAD-SF-IIB"/>
    <property type="match status" value="1"/>
</dbReference>
<evidence type="ECO:0000313" key="1">
    <source>
        <dbReference type="EMBL" id="GJE26046.1"/>
    </source>
</evidence>
<dbReference type="CDD" id="cd07516">
    <property type="entry name" value="HAD_Pase"/>
    <property type="match status" value="1"/>
</dbReference>
<evidence type="ECO:0000313" key="2">
    <source>
        <dbReference type="Proteomes" id="UP001055156"/>
    </source>
</evidence>
<dbReference type="RefSeq" id="WP_238309992.1">
    <property type="nucleotide sequence ID" value="NZ_BPQV01000002.1"/>
</dbReference>
<dbReference type="PANTHER" id="PTHR10000">
    <property type="entry name" value="PHOSPHOSERINE PHOSPHATASE"/>
    <property type="match status" value="1"/>
</dbReference>